<feature type="signal peptide" evidence="7">
    <location>
        <begin position="1"/>
        <end position="31"/>
    </location>
</feature>
<dbReference type="InterPro" id="IPR037185">
    <property type="entry name" value="EmrE-like"/>
</dbReference>
<comment type="caution">
    <text evidence="8">The sequence shown here is derived from an EMBL/GenBank/DDBJ whole genome shotgun (WGS) entry which is preliminary data.</text>
</comment>
<evidence type="ECO:0000313" key="8">
    <source>
        <dbReference type="EMBL" id="KAL2914870.1"/>
    </source>
</evidence>
<organism evidence="8 9">
    <name type="scientific">Polyrhizophydium stewartii</name>
    <dbReference type="NCBI Taxonomy" id="2732419"/>
    <lineage>
        <taxon>Eukaryota</taxon>
        <taxon>Fungi</taxon>
        <taxon>Fungi incertae sedis</taxon>
        <taxon>Chytridiomycota</taxon>
        <taxon>Chytridiomycota incertae sedis</taxon>
        <taxon>Chytridiomycetes</taxon>
        <taxon>Rhizophydiales</taxon>
        <taxon>Rhizophydiales incertae sedis</taxon>
        <taxon>Polyrhizophydium</taxon>
    </lineage>
</organism>
<evidence type="ECO:0000256" key="4">
    <source>
        <dbReference type="ARBA" id="ARBA00023136"/>
    </source>
</evidence>
<proteinExistence type="predicted"/>
<feature type="transmembrane region" description="Helical" evidence="6">
    <location>
        <begin position="208"/>
        <end position="226"/>
    </location>
</feature>
<evidence type="ECO:0000256" key="1">
    <source>
        <dbReference type="ARBA" id="ARBA00004141"/>
    </source>
</evidence>
<dbReference type="Proteomes" id="UP001527925">
    <property type="component" value="Unassembled WGS sequence"/>
</dbReference>
<keyword evidence="2 6" id="KW-0812">Transmembrane</keyword>
<name>A0ABR4N5Z4_9FUNG</name>
<evidence type="ECO:0000256" key="3">
    <source>
        <dbReference type="ARBA" id="ARBA00022989"/>
    </source>
</evidence>
<comment type="subcellular location">
    <subcellularLocation>
        <location evidence="1">Membrane</location>
        <topology evidence="1">Multi-pass membrane protein</topology>
    </subcellularLocation>
</comment>
<dbReference type="EMBL" id="JADGIZ020000029">
    <property type="protein sequence ID" value="KAL2914870.1"/>
    <property type="molecule type" value="Genomic_DNA"/>
</dbReference>
<feature type="transmembrane region" description="Helical" evidence="6">
    <location>
        <begin position="147"/>
        <end position="164"/>
    </location>
</feature>
<dbReference type="NCBIfam" id="TIGR00803">
    <property type="entry name" value="nst"/>
    <property type="match status" value="1"/>
</dbReference>
<gene>
    <name evidence="8" type="ORF">HK105_205612</name>
</gene>
<feature type="transmembrane region" description="Helical" evidence="6">
    <location>
        <begin position="328"/>
        <end position="345"/>
    </location>
</feature>
<keyword evidence="3 6" id="KW-1133">Transmembrane helix</keyword>
<feature type="compositionally biased region" description="Low complexity" evidence="5">
    <location>
        <begin position="181"/>
        <end position="199"/>
    </location>
</feature>
<feature type="transmembrane region" description="Helical" evidence="6">
    <location>
        <begin position="302"/>
        <end position="322"/>
    </location>
</feature>
<feature type="transmembrane region" description="Helical" evidence="6">
    <location>
        <begin position="273"/>
        <end position="295"/>
    </location>
</feature>
<evidence type="ECO:0000256" key="2">
    <source>
        <dbReference type="ARBA" id="ARBA00022692"/>
    </source>
</evidence>
<evidence type="ECO:0000256" key="5">
    <source>
        <dbReference type="SAM" id="MobiDB-lite"/>
    </source>
</evidence>
<protein>
    <recommendedName>
        <fullName evidence="10">UDP-galactose transporter</fullName>
    </recommendedName>
</protein>
<dbReference type="SUPFAM" id="SSF103481">
    <property type="entry name" value="Multidrug resistance efflux transporter EmrE"/>
    <property type="match status" value="1"/>
</dbReference>
<evidence type="ECO:0000313" key="9">
    <source>
        <dbReference type="Proteomes" id="UP001527925"/>
    </source>
</evidence>
<sequence length="359" mass="38221">MSAVLSGVALVALVLQSTLLVLLLKYAQVSAAAAGERPYLKTTVILAAEATKFVCSLALYQHEQRQLARTSLASPARSLGDLMFGRGSQWPKLAVPAVLYFVQNLLLYAAAERLDSATFQVLAQSKLLTTAAFSALMLGRRLSSPRIIALVVLTAGIALVQLPSSQSGRAATPQQQPPPQTTQSPWSPKAPAGSVAPAASADTDRTVGLVYVMLASTLSGLSGVWFEKVVKESRASLWLRNMQLALFTMPFGIFSLAYMDGRSVLQHGAFQGFNIWTVCIVILQAMGGLIVAMVVKHADNIVKGFATCISIILSSALSVWLFGKQLSSTFLVGVALVVASTLMYARAGMAPHLRKGKQL</sequence>
<evidence type="ECO:0008006" key="10">
    <source>
        <dbReference type="Google" id="ProtNLM"/>
    </source>
</evidence>
<keyword evidence="7" id="KW-0732">Signal</keyword>
<reference evidence="8 9" key="1">
    <citation type="submission" date="2023-09" db="EMBL/GenBank/DDBJ databases">
        <title>Pangenome analysis of Batrachochytrium dendrobatidis and related Chytrids.</title>
        <authorList>
            <person name="Yacoub M.N."/>
            <person name="Stajich J.E."/>
            <person name="James T.Y."/>
        </authorList>
    </citation>
    <scope>NUCLEOTIDE SEQUENCE [LARGE SCALE GENOMIC DNA]</scope>
    <source>
        <strain evidence="8 9">JEL0888</strain>
    </source>
</reference>
<evidence type="ECO:0000256" key="7">
    <source>
        <dbReference type="SAM" id="SignalP"/>
    </source>
</evidence>
<accession>A0ABR4N5Z4</accession>
<dbReference type="InterPro" id="IPR007271">
    <property type="entry name" value="Nuc_sug_transpt"/>
</dbReference>
<feature type="region of interest" description="Disordered" evidence="5">
    <location>
        <begin position="168"/>
        <end position="199"/>
    </location>
</feature>
<dbReference type="PANTHER" id="PTHR10231">
    <property type="entry name" value="NUCLEOTIDE-SUGAR TRANSMEMBRANE TRANSPORTER"/>
    <property type="match status" value="1"/>
</dbReference>
<keyword evidence="9" id="KW-1185">Reference proteome</keyword>
<dbReference type="Pfam" id="PF04142">
    <property type="entry name" value="Nuc_sug_transp"/>
    <property type="match status" value="1"/>
</dbReference>
<dbReference type="Gene3D" id="1.10.3730.20">
    <property type="match status" value="1"/>
</dbReference>
<dbReference type="PIRSF" id="PIRSF005799">
    <property type="entry name" value="UDP-gal_transpt"/>
    <property type="match status" value="1"/>
</dbReference>
<feature type="transmembrane region" description="Helical" evidence="6">
    <location>
        <begin position="238"/>
        <end position="258"/>
    </location>
</feature>
<evidence type="ECO:0000256" key="6">
    <source>
        <dbReference type="SAM" id="Phobius"/>
    </source>
</evidence>
<keyword evidence="4 6" id="KW-0472">Membrane</keyword>
<feature type="chain" id="PRO_5047523067" description="UDP-galactose transporter" evidence="7">
    <location>
        <begin position="32"/>
        <end position="359"/>
    </location>
</feature>